<evidence type="ECO:0000313" key="1">
    <source>
        <dbReference type="EMBL" id="OHE93671.1"/>
    </source>
</evidence>
<dbReference type="RefSeq" id="XP_022470835.1">
    <property type="nucleotide sequence ID" value="XM_022622615.1"/>
</dbReference>
<reference evidence="1 2" key="1">
    <citation type="submission" date="2016-09" db="EMBL/GenBank/DDBJ databases">
        <authorList>
            <person name="Capua I."/>
            <person name="De Benedictis P."/>
            <person name="Joannis T."/>
            <person name="Lombin L.H."/>
            <person name="Cattoli G."/>
        </authorList>
    </citation>
    <scope>NUCLEOTIDE SEQUENCE [LARGE SCALE GENOMIC DNA]</scope>
    <source>
        <strain evidence="1 2">IMI 309357</strain>
    </source>
</reference>
<dbReference type="EMBL" id="MJBS01000114">
    <property type="protein sequence ID" value="OHE93671.1"/>
    <property type="molecule type" value="Genomic_DNA"/>
</dbReference>
<name>A0A1G4AX15_9PEZI</name>
<proteinExistence type="predicted"/>
<organism evidence="1 2">
    <name type="scientific">Colletotrichum orchidophilum</name>
    <dbReference type="NCBI Taxonomy" id="1209926"/>
    <lineage>
        <taxon>Eukaryota</taxon>
        <taxon>Fungi</taxon>
        <taxon>Dikarya</taxon>
        <taxon>Ascomycota</taxon>
        <taxon>Pezizomycotina</taxon>
        <taxon>Sordariomycetes</taxon>
        <taxon>Hypocreomycetidae</taxon>
        <taxon>Glomerellales</taxon>
        <taxon>Glomerellaceae</taxon>
        <taxon>Colletotrichum</taxon>
    </lineage>
</organism>
<dbReference type="AlphaFoldDB" id="A0A1G4AX15"/>
<evidence type="ECO:0000313" key="2">
    <source>
        <dbReference type="Proteomes" id="UP000176998"/>
    </source>
</evidence>
<dbReference type="GeneID" id="34564125"/>
<sequence length="157" mass="17557">MTTRRGPLSCVSGLRSSSYTVHSTRRRPNTRFLDGFPFLRWVPCTYTLNSPTAARRILTRSIRMPGNGCSWRLRVETVVADDTSATASPLVSVPSHRYYGADLWRTWTLAVPWWPGPHPPLEVLVYSYSINLSILSDVSTTSGIGPALRQSMVFCLP</sequence>
<accession>A0A1G4AX15</accession>
<dbReference type="Proteomes" id="UP000176998">
    <property type="component" value="Unassembled WGS sequence"/>
</dbReference>
<comment type="caution">
    <text evidence="1">The sequence shown here is derived from an EMBL/GenBank/DDBJ whole genome shotgun (WGS) entry which is preliminary data.</text>
</comment>
<gene>
    <name evidence="1" type="ORF">CORC01_10988</name>
</gene>
<protein>
    <submittedName>
        <fullName evidence="1">Uncharacterized protein</fullName>
    </submittedName>
</protein>
<dbReference type="OrthoDB" id="10533515at2759"/>
<keyword evidence="2" id="KW-1185">Reference proteome</keyword>